<feature type="transmembrane region" description="Helical" evidence="6">
    <location>
        <begin position="160"/>
        <end position="178"/>
    </location>
</feature>
<evidence type="ECO:0000313" key="9">
    <source>
        <dbReference type="Proteomes" id="UP000652847"/>
    </source>
</evidence>
<accession>A0A8I0AE75</accession>
<evidence type="ECO:0000256" key="2">
    <source>
        <dbReference type="ARBA" id="ARBA00022475"/>
    </source>
</evidence>
<name>A0A8I0AE75_9FIRM</name>
<feature type="domain" description="Type II secretion system protein GspF" evidence="7">
    <location>
        <begin position="202"/>
        <end position="331"/>
    </location>
</feature>
<evidence type="ECO:0000259" key="7">
    <source>
        <dbReference type="Pfam" id="PF00482"/>
    </source>
</evidence>
<evidence type="ECO:0000256" key="4">
    <source>
        <dbReference type="ARBA" id="ARBA00022989"/>
    </source>
</evidence>
<evidence type="ECO:0000256" key="1">
    <source>
        <dbReference type="ARBA" id="ARBA00004651"/>
    </source>
</evidence>
<proteinExistence type="predicted"/>
<keyword evidence="9" id="KW-1185">Reference proteome</keyword>
<protein>
    <submittedName>
        <fullName evidence="8">Type II secretion system F family protein</fullName>
    </submittedName>
</protein>
<comment type="subcellular location">
    <subcellularLocation>
        <location evidence="1">Cell membrane</location>
        <topology evidence="1">Multi-pass membrane protein</topology>
    </subcellularLocation>
</comment>
<dbReference type="PANTHER" id="PTHR35007">
    <property type="entry name" value="INTEGRAL MEMBRANE PROTEIN-RELATED"/>
    <property type="match status" value="1"/>
</dbReference>
<dbReference type="InterPro" id="IPR018076">
    <property type="entry name" value="T2SS_GspF_dom"/>
</dbReference>
<dbReference type="Proteomes" id="UP000652847">
    <property type="component" value="Unassembled WGS sequence"/>
</dbReference>
<comment type="caution">
    <text evidence="8">The sequence shown here is derived from an EMBL/GenBank/DDBJ whole genome shotgun (WGS) entry which is preliminary data.</text>
</comment>
<evidence type="ECO:0000256" key="6">
    <source>
        <dbReference type="SAM" id="Phobius"/>
    </source>
</evidence>
<keyword evidence="3 6" id="KW-0812">Transmembrane</keyword>
<reference evidence="8 9" key="1">
    <citation type="submission" date="2020-08" db="EMBL/GenBank/DDBJ databases">
        <title>Genome public.</title>
        <authorList>
            <person name="Liu C."/>
            <person name="Sun Q."/>
        </authorList>
    </citation>
    <scope>NUCLEOTIDE SEQUENCE [LARGE SCALE GENOMIC DNA]</scope>
    <source>
        <strain evidence="8 9">BX17</strain>
    </source>
</reference>
<keyword evidence="2" id="KW-1003">Cell membrane</keyword>
<dbReference type="EMBL" id="JACOOT010000017">
    <property type="protein sequence ID" value="MBC5651012.1"/>
    <property type="molecule type" value="Genomic_DNA"/>
</dbReference>
<keyword evidence="5 6" id="KW-0472">Membrane</keyword>
<evidence type="ECO:0000256" key="3">
    <source>
        <dbReference type="ARBA" id="ARBA00022692"/>
    </source>
</evidence>
<dbReference type="GO" id="GO:0005886">
    <property type="term" value="C:plasma membrane"/>
    <property type="evidence" value="ECO:0007669"/>
    <property type="project" value="UniProtKB-SubCell"/>
</dbReference>
<feature type="transmembrane region" description="Helical" evidence="6">
    <location>
        <begin position="36"/>
        <end position="53"/>
    </location>
</feature>
<dbReference type="AlphaFoldDB" id="A0A8I0AE75"/>
<evidence type="ECO:0000313" key="8">
    <source>
        <dbReference type="EMBL" id="MBC5651012.1"/>
    </source>
</evidence>
<organism evidence="8 9">
    <name type="scientific">Blautia segnis</name>
    <dbReference type="NCBI Taxonomy" id="2763030"/>
    <lineage>
        <taxon>Bacteria</taxon>
        <taxon>Bacillati</taxon>
        <taxon>Bacillota</taxon>
        <taxon>Clostridia</taxon>
        <taxon>Lachnospirales</taxon>
        <taxon>Lachnospiraceae</taxon>
        <taxon>Blautia</taxon>
    </lineage>
</organism>
<evidence type="ECO:0000256" key="5">
    <source>
        <dbReference type="ARBA" id="ARBA00023136"/>
    </source>
</evidence>
<gene>
    <name evidence="8" type="ORF">H8S54_07820</name>
</gene>
<sequence length="338" mass="38590">MWLHIVIFVILFLLATGSRLGWLHVEQIGTQKGRKLFLAVALTGNIMGLAMTCTKGGGEIYQDGYELKKEENSYEKKFMVSMEGEETGSIYVQIPEKEMEEEDSQQQEVLTEEGKLEKKLLDFIAKYNSQKSDPDYYYLPSSWNGKNLEWKTPYDNTGNLLAAMTMAAAFAIIVMTAREEQSARAKRYEELMMDYPGLIMKFTLLVQAGMTVRNAFRKMTVDYKRKNEKRAAYEELVTACNEMESGISEMEAYRRFGERCGHVKYKTFATLLIQNLQKGSRQMGEMLEKESVEAWDDRKRKAKVLGEAATTKLLLPMVLMLGVVMAIIMLPACLSFYG</sequence>
<dbReference type="PANTHER" id="PTHR35007:SF2">
    <property type="entry name" value="PILUS ASSEMBLE PROTEIN"/>
    <property type="match status" value="1"/>
</dbReference>
<dbReference type="Pfam" id="PF00482">
    <property type="entry name" value="T2SSF"/>
    <property type="match status" value="1"/>
</dbReference>
<feature type="transmembrane region" description="Helical" evidence="6">
    <location>
        <begin position="313"/>
        <end position="337"/>
    </location>
</feature>
<keyword evidence="4 6" id="KW-1133">Transmembrane helix</keyword>